<dbReference type="EMBL" id="BKCJ010003952">
    <property type="protein sequence ID" value="GEU58141.1"/>
    <property type="molecule type" value="Genomic_DNA"/>
</dbReference>
<gene>
    <name evidence="2" type="ORF">Tci_030119</name>
</gene>
<accession>A0A6L2L8K4</accession>
<evidence type="ECO:0000313" key="2">
    <source>
        <dbReference type="EMBL" id="GEU58141.1"/>
    </source>
</evidence>
<reference evidence="2" key="1">
    <citation type="journal article" date="2019" name="Sci. Rep.">
        <title>Draft genome of Tanacetum cinerariifolium, the natural source of mosquito coil.</title>
        <authorList>
            <person name="Yamashiro T."/>
            <person name="Shiraishi A."/>
            <person name="Satake H."/>
            <person name="Nakayama K."/>
        </authorList>
    </citation>
    <scope>NUCLEOTIDE SEQUENCE</scope>
</reference>
<name>A0A6L2L8K4_TANCI</name>
<sequence>MVPLNLRADEVVYQEGGDSVERAITIDASLETAHASDNILKTQTTAMPNVDIPQGMDTCGSPRRQKTMGGTSGQTRFERMLKQPYEPPFLEGHTSGSEEGRMELIVELTDIVPPIPYDSPLTGGYIPGSDEDEEESSVHIEDSPKKGRMIKELNKDKDVNLSYFKGMKYEDIRPIFERVWDQVHTFVPKDSEIEKEVMKRYGFHLQQESSKKQKLDQQTEEKEEEVEAQADSDQKVEEMKLYMRILLDEDIEIHDIPLATKPPVIVEYIIVKEGKISTYHITRSSGSTKRYTSMMNFLKNINREDLEALWKLIKDKHRNTRPKEGYERVL</sequence>
<feature type="compositionally biased region" description="Basic and acidic residues" evidence="1">
    <location>
        <begin position="209"/>
        <end position="220"/>
    </location>
</feature>
<organism evidence="2">
    <name type="scientific">Tanacetum cinerariifolium</name>
    <name type="common">Dalmatian daisy</name>
    <name type="synonym">Chrysanthemum cinerariifolium</name>
    <dbReference type="NCBI Taxonomy" id="118510"/>
    <lineage>
        <taxon>Eukaryota</taxon>
        <taxon>Viridiplantae</taxon>
        <taxon>Streptophyta</taxon>
        <taxon>Embryophyta</taxon>
        <taxon>Tracheophyta</taxon>
        <taxon>Spermatophyta</taxon>
        <taxon>Magnoliopsida</taxon>
        <taxon>eudicotyledons</taxon>
        <taxon>Gunneridae</taxon>
        <taxon>Pentapetalae</taxon>
        <taxon>asterids</taxon>
        <taxon>campanulids</taxon>
        <taxon>Asterales</taxon>
        <taxon>Asteraceae</taxon>
        <taxon>Asteroideae</taxon>
        <taxon>Anthemideae</taxon>
        <taxon>Anthemidinae</taxon>
        <taxon>Tanacetum</taxon>
    </lineage>
</organism>
<protein>
    <submittedName>
        <fullName evidence="2">Uncharacterized protein</fullName>
    </submittedName>
</protein>
<dbReference type="AlphaFoldDB" id="A0A6L2L8K4"/>
<feature type="compositionally biased region" description="Acidic residues" evidence="1">
    <location>
        <begin position="221"/>
        <end position="230"/>
    </location>
</feature>
<evidence type="ECO:0000256" key="1">
    <source>
        <dbReference type="SAM" id="MobiDB-lite"/>
    </source>
</evidence>
<feature type="region of interest" description="Disordered" evidence="1">
    <location>
        <begin position="49"/>
        <end position="74"/>
    </location>
</feature>
<proteinExistence type="predicted"/>
<comment type="caution">
    <text evidence="2">The sequence shown here is derived from an EMBL/GenBank/DDBJ whole genome shotgun (WGS) entry which is preliminary data.</text>
</comment>
<feature type="region of interest" description="Disordered" evidence="1">
    <location>
        <begin position="208"/>
        <end position="233"/>
    </location>
</feature>